<feature type="chain" id="PRO_5021855153" evidence="1">
    <location>
        <begin position="27"/>
        <end position="1602"/>
    </location>
</feature>
<dbReference type="SUPFAM" id="SSF49373">
    <property type="entry name" value="Invasin/intimin cell-adhesion fragments"/>
    <property type="match status" value="1"/>
</dbReference>
<dbReference type="SUPFAM" id="SSF49464">
    <property type="entry name" value="Carboxypeptidase regulatory domain-like"/>
    <property type="match status" value="1"/>
</dbReference>
<feature type="signal peptide" evidence="1">
    <location>
        <begin position="1"/>
        <end position="26"/>
    </location>
</feature>
<gene>
    <name evidence="3" type="ORF">IP91_00797</name>
</gene>
<evidence type="ECO:0000256" key="1">
    <source>
        <dbReference type="SAM" id="SignalP"/>
    </source>
</evidence>
<dbReference type="Gene3D" id="2.60.40.10">
    <property type="entry name" value="Immunoglobulins"/>
    <property type="match status" value="2"/>
</dbReference>
<dbReference type="InterPro" id="IPR047589">
    <property type="entry name" value="DUF11_rpt"/>
</dbReference>
<organism evidence="3 4">
    <name type="scientific">Pseudoduganella lurida</name>
    <dbReference type="NCBI Taxonomy" id="1036180"/>
    <lineage>
        <taxon>Bacteria</taxon>
        <taxon>Pseudomonadati</taxon>
        <taxon>Pseudomonadota</taxon>
        <taxon>Betaproteobacteria</taxon>
        <taxon>Burkholderiales</taxon>
        <taxon>Oxalobacteraceae</taxon>
        <taxon>Telluria group</taxon>
        <taxon>Pseudoduganella</taxon>
    </lineage>
</organism>
<name>A0A562RM84_9BURK</name>
<dbReference type="InterPro" id="IPR001434">
    <property type="entry name" value="OmcB-like_DUF11"/>
</dbReference>
<sequence>MTTCFVRIVFALLCVLSAVFGQSATAAIRNQASVTWTDVNGNSGSAQSNLVRARQPVSITYFTSDAYSTMARTAMAGKALYVQASANACNADHTGIDTVMIKIKSTRTGDNEQYSATETAADTGVFRIDSVVMPVADTRASGMNANDGMLEVAVDDELMATVQDCGMGEATASVLIDPSGTVFDSRTNAPVAGAIVTLIDVTGDGNGGHPGAPAQVVAMDGTTWYPNTVTTDADGRYIFPLVAPSLYQLNVVAPRNYTFPSKLAPGTLPAGRDIHLYGSFGGSFTVSLASGAVAIDLPVDSIPGALYLEKAASRATAEIADFIDYTIRIHNSGEVAIAGVAVEDRLPAGFTLEPGSVRMNGAKVADPAGAQGHLLTFAGGDMDIGTTNVLRYRVRVGPGALQGDGINRARATSVLPALASAEAAAKVKIEAGVFSEKGHIIGTIFADCDNNGLRGDGEAGVPGVRVYLEDGTYAVTDALGRYSFAEVRPRTHVAKVDLSTLPAGAALAILSNRNAGDAGSRFVDLRDGELAKADFAIAGCAAAVNDIIKARRTALEQELKAQVAAPAKAAAVVKTAADLETLDNTLGFVDLADGAVMAGTQATVRVKGGDGVSFGLRVNGAAVPDTRIGQRSTVAAKKMTSWEFIGVPLVAGRNVLEVEQRDQFGNARGTRRIAVVAPGPLARIRLELPKNSVAADGRTLATVRVHLEDASGVPVAARTPVTLEASLGQWQQADPDPRDPGLQAMIEGGSAEFALRTSLEAGEARLVVHTGNLQQTGAITFVPDLRPLVAAGVIDGTVSLSRISGNNTDPARSFDAFEDSLRNLSSAHGDTELAAAGRAAMFMKGSVGHDTLLTMAYDSEKKEATPLFRDQNPIAYYPTYGDDARRGFDAQSTSRLYVRAERQKSWLMYGDFTPPGVTPARNLGAYNRSLNGARGHYEANGLQVDAFASHDSTRQMVEEFAANGTSGPFQTGAAVMVINSERVEVIVRDRNQPGVLVSSRTQVRYADYDIEPLSGRILFRSPVASLDADLNPISIRISYEVDQGAPNFWVGGLAAQYEFNQYVAIGGSYVNDRNPIAATELASVNATIKPDDKTTVIVEAAQMDKLDKSGRAARVDATRVDGKLEAHVFAGRTDVAFDNQSASLPKGRVEAGARVNYAVTEHVKLMGEALHTADVATGASRDGVQAAVAYTFSGGVRVEAGMRKSREEAAANAVVAQPDLTSVRAKVSAQVPGLPQASVFAEAEQDIKDSGRRMAALGGEYRFNNGARVYGRHELISSLGSNYALNEGVQRNATVFGIDGDYMKDGRVFSEYRARGSDLSDRQAEAAIGLRNLWTIAEGVRAQTSFERVQVLAGSAANESIAATGAIEYSRDPAFKANARLELRHGQDSDGLLNTLGLSYKITDAWTFLGKNTLSATRSTNGTRSNELLQSGVAYRALASLGWNGLAKYEFRKEQDTGLADARRAVHMVAVNANWQPQRETVISGRYAAKKAEDRTAGLTSRAFAQLVSARVMHEVGRDWDVGATVSMLASAGQRARQFGAGIEAGYQVMKNTWVSAGYNVLGFRERDLAGAEATAKGAYVRLRMKFDERTLENLLSAKAFN</sequence>
<reference evidence="3 4" key="1">
    <citation type="journal article" date="2015" name="Stand. Genomic Sci.">
        <title>Genomic Encyclopedia of Bacterial and Archaeal Type Strains, Phase III: the genomes of soil and plant-associated and newly described type strains.</title>
        <authorList>
            <person name="Whitman W.B."/>
            <person name="Woyke T."/>
            <person name="Klenk H.P."/>
            <person name="Zhou Y."/>
            <person name="Lilburn T.G."/>
            <person name="Beck B.J."/>
            <person name="De Vos P."/>
            <person name="Vandamme P."/>
            <person name="Eisen J.A."/>
            <person name="Garrity G."/>
            <person name="Hugenholtz P."/>
            <person name="Kyrpides N.C."/>
        </authorList>
    </citation>
    <scope>NUCLEOTIDE SEQUENCE [LARGE SCALE GENOMIC DNA]</scope>
    <source>
        <strain evidence="3 4">CGMCC 1.10822</strain>
    </source>
</reference>
<dbReference type="EMBL" id="VLLB01000001">
    <property type="protein sequence ID" value="TWI69724.1"/>
    <property type="molecule type" value="Genomic_DNA"/>
</dbReference>
<proteinExistence type="predicted"/>
<keyword evidence="1" id="KW-0732">Signal</keyword>
<feature type="domain" description="DUF11" evidence="2">
    <location>
        <begin position="307"/>
        <end position="413"/>
    </location>
</feature>
<evidence type="ECO:0000313" key="4">
    <source>
        <dbReference type="Proteomes" id="UP000318431"/>
    </source>
</evidence>
<dbReference type="Proteomes" id="UP000318431">
    <property type="component" value="Unassembled WGS sequence"/>
</dbReference>
<keyword evidence="4" id="KW-1185">Reference proteome</keyword>
<evidence type="ECO:0000313" key="3">
    <source>
        <dbReference type="EMBL" id="TWI69724.1"/>
    </source>
</evidence>
<accession>A0A562RM84</accession>
<dbReference type="InterPro" id="IPR013783">
    <property type="entry name" value="Ig-like_fold"/>
</dbReference>
<dbReference type="SUPFAM" id="SSF56935">
    <property type="entry name" value="Porins"/>
    <property type="match status" value="2"/>
</dbReference>
<dbReference type="InterPro" id="IPR008969">
    <property type="entry name" value="CarboxyPept-like_regulatory"/>
</dbReference>
<dbReference type="RefSeq" id="WP_145647462.1">
    <property type="nucleotide sequence ID" value="NZ_VLLB01000001.1"/>
</dbReference>
<evidence type="ECO:0000259" key="2">
    <source>
        <dbReference type="Pfam" id="PF01345"/>
    </source>
</evidence>
<dbReference type="Pfam" id="PF01345">
    <property type="entry name" value="DUF11"/>
    <property type="match status" value="1"/>
</dbReference>
<dbReference type="InterPro" id="IPR008964">
    <property type="entry name" value="Invasin/intimin_cell_adhesion"/>
</dbReference>
<dbReference type="NCBIfam" id="TIGR01451">
    <property type="entry name" value="B_ant_repeat"/>
    <property type="match status" value="1"/>
</dbReference>
<protein>
    <submittedName>
        <fullName evidence="3">Putative repeat protein (TIGR01451 family)</fullName>
    </submittedName>
</protein>
<dbReference type="OrthoDB" id="9773411at2"/>
<comment type="caution">
    <text evidence="3">The sequence shown here is derived from an EMBL/GenBank/DDBJ whole genome shotgun (WGS) entry which is preliminary data.</text>
</comment>
<dbReference type="SUPFAM" id="SSF117074">
    <property type="entry name" value="Hypothetical protein PA1324"/>
    <property type="match status" value="1"/>
</dbReference>
<dbReference type="Gene3D" id="2.60.40.1120">
    <property type="entry name" value="Carboxypeptidase-like, regulatory domain"/>
    <property type="match status" value="1"/>
</dbReference>